<proteinExistence type="predicted"/>
<name>A0A381T9Z4_9ZZZZ</name>
<dbReference type="AlphaFoldDB" id="A0A381T9Z4"/>
<dbReference type="EMBL" id="UINC01004257">
    <property type="protein sequence ID" value="SVA13000.1"/>
    <property type="molecule type" value="Genomic_DNA"/>
</dbReference>
<sequence length="190" mass="22198">MKQMIQKIESRFENMGRWIHIHPKRVILVMLLFFASLASNLPSIQVDTSTEAFFSENDQTRIAYDNFREQFGRDEIVLALIHPKKVFDINFLKKLKAFHEDLEEEVPHLDEVQSLINVTAMRGEEGELIIEELMEDWPEDDAGVKDLKERVLRNKFYRNFLVSEDGEYTTVVVRSNAFSDVGKDMDQEGI</sequence>
<gene>
    <name evidence="1" type="ORF">METZ01_LOCUS65854</name>
</gene>
<accession>A0A381T9Z4</accession>
<feature type="non-terminal residue" evidence="1">
    <location>
        <position position="190"/>
    </location>
</feature>
<organism evidence="1">
    <name type="scientific">marine metagenome</name>
    <dbReference type="NCBI Taxonomy" id="408172"/>
    <lineage>
        <taxon>unclassified sequences</taxon>
        <taxon>metagenomes</taxon>
        <taxon>ecological metagenomes</taxon>
    </lineage>
</organism>
<evidence type="ECO:0008006" key="2">
    <source>
        <dbReference type="Google" id="ProtNLM"/>
    </source>
</evidence>
<protein>
    <recommendedName>
        <fullName evidence="2">Membrane transport protein MMPL domain-containing protein</fullName>
    </recommendedName>
</protein>
<evidence type="ECO:0000313" key="1">
    <source>
        <dbReference type="EMBL" id="SVA13000.1"/>
    </source>
</evidence>
<reference evidence="1" key="1">
    <citation type="submission" date="2018-05" db="EMBL/GenBank/DDBJ databases">
        <authorList>
            <person name="Lanie J.A."/>
            <person name="Ng W.-L."/>
            <person name="Kazmierczak K.M."/>
            <person name="Andrzejewski T.M."/>
            <person name="Davidsen T.M."/>
            <person name="Wayne K.J."/>
            <person name="Tettelin H."/>
            <person name="Glass J.I."/>
            <person name="Rusch D."/>
            <person name="Podicherti R."/>
            <person name="Tsui H.-C.T."/>
            <person name="Winkler M.E."/>
        </authorList>
    </citation>
    <scope>NUCLEOTIDE SEQUENCE</scope>
</reference>